<accession>A0A0F9LYW3</accession>
<dbReference type="EMBL" id="LAZR01005597">
    <property type="protein sequence ID" value="KKM98608.1"/>
    <property type="molecule type" value="Genomic_DNA"/>
</dbReference>
<dbReference type="InterPro" id="IPR013320">
    <property type="entry name" value="ConA-like_dom_sf"/>
</dbReference>
<evidence type="ECO:0000313" key="1">
    <source>
        <dbReference type="EMBL" id="KKM98608.1"/>
    </source>
</evidence>
<sequence length="232" mass="25541">MSVGYDNLDINHNMVLDLPFFEGVGAITRDYSKNHYGFTLTGAPAWYTLPATGIGMLDFTAATPDFLEAAIADVPDMDFTNEDFSMAFWINPDTLVGGLELYCHGLDATDGYDIRCLANGSVVFSSNQGGAQQQVISAAATVIINTPQLIGISRSGVLLQILKNGRELAYVAQPDITDPLTSARKVLFGVYDDETTDPWSQYMGRQRAWLNRQLTAGEHARLFNSERHWYGV</sequence>
<name>A0A0F9LYW3_9ZZZZ</name>
<gene>
    <name evidence="1" type="ORF">LCGC14_1156120</name>
</gene>
<dbReference type="Gene3D" id="2.60.120.200">
    <property type="match status" value="1"/>
</dbReference>
<dbReference type="AlphaFoldDB" id="A0A0F9LYW3"/>
<organism evidence="1">
    <name type="scientific">marine sediment metagenome</name>
    <dbReference type="NCBI Taxonomy" id="412755"/>
    <lineage>
        <taxon>unclassified sequences</taxon>
        <taxon>metagenomes</taxon>
        <taxon>ecological metagenomes</taxon>
    </lineage>
</organism>
<dbReference type="SUPFAM" id="SSF49899">
    <property type="entry name" value="Concanavalin A-like lectins/glucanases"/>
    <property type="match status" value="1"/>
</dbReference>
<comment type="caution">
    <text evidence="1">The sequence shown here is derived from an EMBL/GenBank/DDBJ whole genome shotgun (WGS) entry which is preliminary data.</text>
</comment>
<proteinExistence type="predicted"/>
<reference evidence="1" key="1">
    <citation type="journal article" date="2015" name="Nature">
        <title>Complex archaea that bridge the gap between prokaryotes and eukaryotes.</title>
        <authorList>
            <person name="Spang A."/>
            <person name="Saw J.H."/>
            <person name="Jorgensen S.L."/>
            <person name="Zaremba-Niedzwiedzka K."/>
            <person name="Martijn J."/>
            <person name="Lind A.E."/>
            <person name="van Eijk R."/>
            <person name="Schleper C."/>
            <person name="Guy L."/>
            <person name="Ettema T.J."/>
        </authorList>
    </citation>
    <scope>NUCLEOTIDE SEQUENCE</scope>
</reference>
<protein>
    <submittedName>
        <fullName evidence="1">Uncharacterized protein</fullName>
    </submittedName>
</protein>